<dbReference type="InterPro" id="IPR034660">
    <property type="entry name" value="DinB/YfiT-like"/>
</dbReference>
<dbReference type="NCBIfam" id="NF009807">
    <property type="entry name" value="PRK13291.1"/>
    <property type="match status" value="1"/>
</dbReference>
<organism evidence="6 7">
    <name type="scientific">Arcicella aurantiaca</name>
    <dbReference type="NCBI Taxonomy" id="591202"/>
    <lineage>
        <taxon>Bacteria</taxon>
        <taxon>Pseudomonadati</taxon>
        <taxon>Bacteroidota</taxon>
        <taxon>Cytophagia</taxon>
        <taxon>Cytophagales</taxon>
        <taxon>Flectobacillaceae</taxon>
        <taxon>Arcicella</taxon>
    </lineage>
</organism>
<evidence type="ECO:0000256" key="1">
    <source>
        <dbReference type="ARBA" id="ARBA00022490"/>
    </source>
</evidence>
<sequence length="180" mass="20991">MQELTLEQLRYPIGTFKKPEIITNEILKQWIADIEALPVLLSKAVEGLTEEQLLLPYRPDGWTVRQTVNHVADSHANAFIRFKLALTENTPTIKPYEEHLWAELEDGKNAPIEWSLTMLDVLHKRWVMLLKSMTDAQFECQFMHPETKHLNALRTVTGMYSWHGKHHTAHITELRKRMGI</sequence>
<evidence type="ECO:0000256" key="4">
    <source>
        <dbReference type="ARBA" id="ARBA00022833"/>
    </source>
</evidence>
<accession>A0A316E687</accession>
<keyword evidence="7" id="KW-1185">Reference proteome</keyword>
<dbReference type="InterPro" id="IPR024775">
    <property type="entry name" value="DinB-like"/>
</dbReference>
<dbReference type="AlphaFoldDB" id="A0A316E687"/>
<dbReference type="SUPFAM" id="SSF109854">
    <property type="entry name" value="DinB/YfiT-like putative metalloenzymes"/>
    <property type="match status" value="1"/>
</dbReference>
<evidence type="ECO:0000256" key="3">
    <source>
        <dbReference type="ARBA" id="ARBA00022801"/>
    </source>
</evidence>
<gene>
    <name evidence="6" type="ORF">LV89_02698</name>
</gene>
<keyword evidence="3" id="KW-0378">Hydrolase</keyword>
<evidence type="ECO:0000313" key="7">
    <source>
        <dbReference type="Proteomes" id="UP000245489"/>
    </source>
</evidence>
<dbReference type="RefSeq" id="WP_109743420.1">
    <property type="nucleotide sequence ID" value="NZ_QGGO01000013.1"/>
</dbReference>
<reference evidence="6 7" key="1">
    <citation type="submission" date="2018-05" db="EMBL/GenBank/DDBJ databases">
        <title>Genomic Encyclopedia of Archaeal and Bacterial Type Strains, Phase II (KMG-II): from individual species to whole genera.</title>
        <authorList>
            <person name="Goeker M."/>
        </authorList>
    </citation>
    <scope>NUCLEOTIDE SEQUENCE [LARGE SCALE GENOMIC DNA]</scope>
    <source>
        <strain evidence="6 7">DSM 22214</strain>
    </source>
</reference>
<name>A0A316E687_9BACT</name>
<evidence type="ECO:0000256" key="2">
    <source>
        <dbReference type="ARBA" id="ARBA00022723"/>
    </source>
</evidence>
<dbReference type="InterPro" id="IPR023774">
    <property type="entry name" value="Put_metal_dep_hydrolase_YfiT"/>
</dbReference>
<dbReference type="Proteomes" id="UP000245489">
    <property type="component" value="Unassembled WGS sequence"/>
</dbReference>
<dbReference type="Pfam" id="PF12867">
    <property type="entry name" value="DinB_2"/>
    <property type="match status" value="1"/>
</dbReference>
<evidence type="ECO:0000259" key="5">
    <source>
        <dbReference type="Pfam" id="PF12867"/>
    </source>
</evidence>
<dbReference type="HAMAP" id="MF_01256">
    <property type="entry name" value="YfiT_hydrol"/>
    <property type="match status" value="1"/>
</dbReference>
<feature type="domain" description="DinB-like" evidence="5">
    <location>
        <begin position="38"/>
        <end position="171"/>
    </location>
</feature>
<keyword evidence="4" id="KW-0862">Zinc</keyword>
<proteinExistence type="inferred from homology"/>
<keyword evidence="2" id="KW-0479">Metal-binding</keyword>
<comment type="caution">
    <text evidence="6">The sequence shown here is derived from an EMBL/GenBank/DDBJ whole genome shotgun (WGS) entry which is preliminary data.</text>
</comment>
<dbReference type="GO" id="GO:0016787">
    <property type="term" value="F:hydrolase activity"/>
    <property type="evidence" value="ECO:0007669"/>
    <property type="project" value="UniProtKB-KW"/>
</dbReference>
<dbReference type="Gene3D" id="1.20.120.450">
    <property type="entry name" value="dinb family like domain"/>
    <property type="match status" value="1"/>
</dbReference>
<evidence type="ECO:0000313" key="6">
    <source>
        <dbReference type="EMBL" id="PWK26217.1"/>
    </source>
</evidence>
<protein>
    <submittedName>
        <fullName evidence="6">DinB family protein</fullName>
    </submittedName>
</protein>
<dbReference type="GO" id="GO:0046872">
    <property type="term" value="F:metal ion binding"/>
    <property type="evidence" value="ECO:0007669"/>
    <property type="project" value="UniProtKB-KW"/>
</dbReference>
<dbReference type="EMBL" id="QGGO01000013">
    <property type="protein sequence ID" value="PWK26217.1"/>
    <property type="molecule type" value="Genomic_DNA"/>
</dbReference>
<dbReference type="OrthoDB" id="9796039at2"/>
<keyword evidence="1" id="KW-0963">Cytoplasm</keyword>